<evidence type="ECO:0000313" key="2">
    <source>
        <dbReference type="Ensembl" id="ENSFALP00000023805.1"/>
    </source>
</evidence>
<evidence type="ECO:0008006" key="4">
    <source>
        <dbReference type="Google" id="ProtNLM"/>
    </source>
</evidence>
<keyword evidence="1" id="KW-0732">Signal</keyword>
<feature type="chain" id="PRO_5032292146" description="Synaptotagmin 7" evidence="1">
    <location>
        <begin position="25"/>
        <end position="90"/>
    </location>
</feature>
<organism evidence="2 3">
    <name type="scientific">Ficedula albicollis</name>
    <name type="common">Collared flycatcher</name>
    <name type="synonym">Muscicapa albicollis</name>
    <dbReference type="NCBI Taxonomy" id="59894"/>
    <lineage>
        <taxon>Eukaryota</taxon>
        <taxon>Metazoa</taxon>
        <taxon>Chordata</taxon>
        <taxon>Craniata</taxon>
        <taxon>Vertebrata</taxon>
        <taxon>Euteleostomi</taxon>
        <taxon>Archelosauria</taxon>
        <taxon>Archosauria</taxon>
        <taxon>Dinosauria</taxon>
        <taxon>Saurischia</taxon>
        <taxon>Theropoda</taxon>
        <taxon>Coelurosauria</taxon>
        <taxon>Aves</taxon>
        <taxon>Neognathae</taxon>
        <taxon>Neoaves</taxon>
        <taxon>Telluraves</taxon>
        <taxon>Australaves</taxon>
        <taxon>Passeriformes</taxon>
        <taxon>Muscicapidae</taxon>
        <taxon>Ficedula</taxon>
    </lineage>
</organism>
<accession>A0A803VM49</accession>
<proteinExistence type="predicted"/>
<dbReference type="GeneTree" id="ENSGT01060000248781"/>
<sequence length="90" mass="9862">IITVSLSVTIVLCGICQWCQRKMGKRYKTSLETVGTPDSSRGRSEKKTIKDAPGLGVWILSPAQQGWSGSASHGHFMERRERSWGIPCAG</sequence>
<evidence type="ECO:0000313" key="3">
    <source>
        <dbReference type="Proteomes" id="UP000016665"/>
    </source>
</evidence>
<reference evidence="2" key="3">
    <citation type="submission" date="2025-09" db="UniProtKB">
        <authorList>
            <consortium name="Ensembl"/>
        </authorList>
    </citation>
    <scope>IDENTIFICATION</scope>
</reference>
<protein>
    <recommendedName>
        <fullName evidence="4">Synaptotagmin 7</fullName>
    </recommendedName>
</protein>
<name>A0A803VM49_FICAL</name>
<dbReference type="AlphaFoldDB" id="A0A803VM49"/>
<keyword evidence="3" id="KW-1185">Reference proteome</keyword>
<evidence type="ECO:0000256" key="1">
    <source>
        <dbReference type="SAM" id="SignalP"/>
    </source>
</evidence>
<feature type="signal peptide" evidence="1">
    <location>
        <begin position="1"/>
        <end position="24"/>
    </location>
</feature>
<reference evidence="2" key="2">
    <citation type="submission" date="2025-08" db="UniProtKB">
        <authorList>
            <consortium name="Ensembl"/>
        </authorList>
    </citation>
    <scope>IDENTIFICATION</scope>
</reference>
<reference evidence="2 3" key="1">
    <citation type="journal article" date="2012" name="Nature">
        <title>The genomic landscape of species divergence in Ficedula flycatchers.</title>
        <authorList>
            <person name="Ellegren H."/>
            <person name="Smeds L."/>
            <person name="Burri R."/>
            <person name="Olason P.I."/>
            <person name="Backstrom N."/>
            <person name="Kawakami T."/>
            <person name="Kunstner A."/>
            <person name="Makinen H."/>
            <person name="Nadachowska-Brzyska K."/>
            <person name="Qvarnstrom A."/>
            <person name="Uebbing S."/>
            <person name="Wolf J.B."/>
        </authorList>
    </citation>
    <scope>NUCLEOTIDE SEQUENCE [LARGE SCALE GENOMIC DNA]</scope>
</reference>
<dbReference type="Ensembl" id="ENSFALT00000024805.1">
    <property type="protein sequence ID" value="ENSFALP00000023805.1"/>
    <property type="gene ID" value="ENSFALG00000026476.1"/>
</dbReference>
<dbReference type="Proteomes" id="UP000016665">
    <property type="component" value="Chromosome 5"/>
</dbReference>